<feature type="chain" id="PRO_5020602323" description="Transmembrane protein" evidence="2">
    <location>
        <begin position="25"/>
        <end position="169"/>
    </location>
</feature>
<evidence type="ECO:0000256" key="2">
    <source>
        <dbReference type="SAM" id="SignalP"/>
    </source>
</evidence>
<accession>A0A4U5NV49</accession>
<keyword evidence="1" id="KW-1133">Transmembrane helix</keyword>
<evidence type="ECO:0000256" key="1">
    <source>
        <dbReference type="SAM" id="Phobius"/>
    </source>
</evidence>
<keyword evidence="1" id="KW-0812">Transmembrane</keyword>
<dbReference type="EMBL" id="AZBU02000003">
    <property type="protein sequence ID" value="TKR87084.1"/>
    <property type="molecule type" value="Genomic_DNA"/>
</dbReference>
<feature type="transmembrane region" description="Helical" evidence="1">
    <location>
        <begin position="115"/>
        <end position="135"/>
    </location>
</feature>
<dbReference type="Proteomes" id="UP000298663">
    <property type="component" value="Unassembled WGS sequence"/>
</dbReference>
<reference evidence="3 4" key="2">
    <citation type="journal article" date="2019" name="G3 (Bethesda)">
        <title>Hybrid Assembly of the Genome of the Entomopathogenic Nematode Steinernema carpocapsae Identifies the X-Chromosome.</title>
        <authorList>
            <person name="Serra L."/>
            <person name="Macchietto M."/>
            <person name="Macias-Munoz A."/>
            <person name="McGill C.J."/>
            <person name="Rodriguez I.M."/>
            <person name="Rodriguez B."/>
            <person name="Murad R."/>
            <person name="Mortazavi A."/>
        </authorList>
    </citation>
    <scope>NUCLEOTIDE SEQUENCE [LARGE SCALE GENOMIC DNA]</scope>
    <source>
        <strain evidence="3 4">ALL</strain>
    </source>
</reference>
<gene>
    <name evidence="3" type="ORF">L596_011549</name>
</gene>
<protein>
    <recommendedName>
        <fullName evidence="5">Transmembrane protein</fullName>
    </recommendedName>
</protein>
<name>A0A4U5NV49_STECR</name>
<evidence type="ECO:0000313" key="4">
    <source>
        <dbReference type="Proteomes" id="UP000298663"/>
    </source>
</evidence>
<feature type="signal peptide" evidence="2">
    <location>
        <begin position="1"/>
        <end position="24"/>
    </location>
</feature>
<keyword evidence="4" id="KW-1185">Reference proteome</keyword>
<reference evidence="3 4" key="1">
    <citation type="journal article" date="2015" name="Genome Biol.">
        <title>Comparative genomics of Steinernema reveals deeply conserved gene regulatory networks.</title>
        <authorList>
            <person name="Dillman A.R."/>
            <person name="Macchietto M."/>
            <person name="Porter C.F."/>
            <person name="Rogers A."/>
            <person name="Williams B."/>
            <person name="Antoshechkin I."/>
            <person name="Lee M.M."/>
            <person name="Goodwin Z."/>
            <person name="Lu X."/>
            <person name="Lewis E.E."/>
            <person name="Goodrich-Blair H."/>
            <person name="Stock S.P."/>
            <person name="Adams B.J."/>
            <person name="Sternberg P.W."/>
            <person name="Mortazavi A."/>
        </authorList>
    </citation>
    <scope>NUCLEOTIDE SEQUENCE [LARGE SCALE GENOMIC DNA]</scope>
    <source>
        <strain evidence="3 4">ALL</strain>
    </source>
</reference>
<organism evidence="3 4">
    <name type="scientific">Steinernema carpocapsae</name>
    <name type="common">Entomopathogenic nematode</name>
    <dbReference type="NCBI Taxonomy" id="34508"/>
    <lineage>
        <taxon>Eukaryota</taxon>
        <taxon>Metazoa</taxon>
        <taxon>Ecdysozoa</taxon>
        <taxon>Nematoda</taxon>
        <taxon>Chromadorea</taxon>
        <taxon>Rhabditida</taxon>
        <taxon>Tylenchina</taxon>
        <taxon>Panagrolaimomorpha</taxon>
        <taxon>Strongyloidoidea</taxon>
        <taxon>Steinernematidae</taxon>
        <taxon>Steinernema</taxon>
    </lineage>
</organism>
<keyword evidence="1" id="KW-0472">Membrane</keyword>
<keyword evidence="2" id="KW-0732">Signal</keyword>
<comment type="caution">
    <text evidence="3">The sequence shown here is derived from an EMBL/GenBank/DDBJ whole genome shotgun (WGS) entry which is preliminary data.</text>
</comment>
<evidence type="ECO:0008006" key="5">
    <source>
        <dbReference type="Google" id="ProtNLM"/>
    </source>
</evidence>
<sequence length="169" mass="19570">MWGRNRVLRGAFCFVCVFLPHAFSKPDRLPQNPTSNDACVHVQTRLKPSSLQVRSALKVQPVRDRHVYEHTQKRCGSILCPDSFEVRWFVQPLRLVSSASIVRTLLKQQQLPSNVAMGFFAFLILAFLIAVIGAHKMGFFDDYIKRAEELKRQRQEQQQPPQREFSKTE</sequence>
<proteinExistence type="predicted"/>
<evidence type="ECO:0000313" key="3">
    <source>
        <dbReference type="EMBL" id="TKR87084.1"/>
    </source>
</evidence>
<dbReference type="AlphaFoldDB" id="A0A4U5NV49"/>